<dbReference type="Pfam" id="PF01381">
    <property type="entry name" value="HTH_3"/>
    <property type="match status" value="1"/>
</dbReference>
<dbReference type="OrthoDB" id="7404022at2"/>
<dbReference type="PROSITE" id="PS50943">
    <property type="entry name" value="HTH_CROC1"/>
    <property type="match status" value="1"/>
</dbReference>
<comment type="caution">
    <text evidence="2">The sequence shown here is derived from an EMBL/GenBank/DDBJ whole genome shotgun (WGS) entry which is preliminary data.</text>
</comment>
<dbReference type="SUPFAM" id="SSF47413">
    <property type="entry name" value="lambda repressor-like DNA-binding domains"/>
    <property type="match status" value="1"/>
</dbReference>
<organism evidence="2 3">
    <name type="scientific">Rhodothalassium salexigens DSM 2132</name>
    <dbReference type="NCBI Taxonomy" id="1188247"/>
    <lineage>
        <taxon>Bacteria</taxon>
        <taxon>Pseudomonadati</taxon>
        <taxon>Pseudomonadota</taxon>
        <taxon>Alphaproteobacteria</taxon>
        <taxon>Rhodothalassiales</taxon>
        <taxon>Rhodothalassiaceae</taxon>
        <taxon>Rhodothalassium</taxon>
    </lineage>
</organism>
<dbReference type="InterPro" id="IPR010982">
    <property type="entry name" value="Lambda_DNA-bd_dom_sf"/>
</dbReference>
<evidence type="ECO:0000313" key="2">
    <source>
        <dbReference type="EMBL" id="TCP36357.1"/>
    </source>
</evidence>
<gene>
    <name evidence="2" type="ORF">EV659_103247</name>
</gene>
<name>A0A4R2PLL6_RHOSA</name>
<dbReference type="InterPro" id="IPR001387">
    <property type="entry name" value="Cro/C1-type_HTH"/>
</dbReference>
<dbReference type="Gene3D" id="1.10.260.40">
    <property type="entry name" value="lambda repressor-like DNA-binding domains"/>
    <property type="match status" value="1"/>
</dbReference>
<protein>
    <submittedName>
        <fullName evidence="2">Xre family transcriptional regulator</fullName>
    </submittedName>
</protein>
<dbReference type="InParanoid" id="A0A4R2PLL6"/>
<evidence type="ECO:0000313" key="3">
    <source>
        <dbReference type="Proteomes" id="UP000295399"/>
    </source>
</evidence>
<dbReference type="Proteomes" id="UP000295399">
    <property type="component" value="Unassembled WGS sequence"/>
</dbReference>
<evidence type="ECO:0000259" key="1">
    <source>
        <dbReference type="PROSITE" id="PS50943"/>
    </source>
</evidence>
<dbReference type="CDD" id="cd00093">
    <property type="entry name" value="HTH_XRE"/>
    <property type="match status" value="1"/>
</dbReference>
<sequence>MIHARIREIRKAKGMTLQQVAERVRPQATTAQTIGRLETGARALTLDWVDKIAVALQVDPADLLALPDDGDLLVNANVGADGRVRESQEGVVALRLFAHSPIALRVSVNLGQYRDGDTVVCETVGEGDADAALGLDCYAEDADGNRYFAKLAPGSRAGCYSLLPLSPGGVLHQDMALTRIAPAVTLIRELSR</sequence>
<dbReference type="SMART" id="SM00530">
    <property type="entry name" value="HTH_XRE"/>
    <property type="match status" value="1"/>
</dbReference>
<feature type="domain" description="HTH cro/C1-type" evidence="1">
    <location>
        <begin position="6"/>
        <end position="63"/>
    </location>
</feature>
<dbReference type="EMBL" id="SLXO01000003">
    <property type="protein sequence ID" value="TCP36357.1"/>
    <property type="molecule type" value="Genomic_DNA"/>
</dbReference>
<keyword evidence="3" id="KW-1185">Reference proteome</keyword>
<proteinExistence type="predicted"/>
<dbReference type="AlphaFoldDB" id="A0A4R2PLL6"/>
<accession>A0A4R2PLL6</accession>
<dbReference type="RefSeq" id="WP_132707902.1">
    <property type="nucleotide sequence ID" value="NZ_JACIGF010000003.1"/>
</dbReference>
<dbReference type="GO" id="GO:0003677">
    <property type="term" value="F:DNA binding"/>
    <property type="evidence" value="ECO:0007669"/>
    <property type="project" value="InterPro"/>
</dbReference>
<reference evidence="2 3" key="1">
    <citation type="submission" date="2019-03" db="EMBL/GenBank/DDBJ databases">
        <title>Genomic Encyclopedia of Type Strains, Phase IV (KMG-IV): sequencing the most valuable type-strain genomes for metagenomic binning, comparative biology and taxonomic classification.</title>
        <authorList>
            <person name="Goeker M."/>
        </authorList>
    </citation>
    <scope>NUCLEOTIDE SEQUENCE [LARGE SCALE GENOMIC DNA]</scope>
    <source>
        <strain evidence="2 3">DSM 2132</strain>
    </source>
</reference>